<accession>A0A3S4ASF4</accession>
<feature type="region of interest" description="Disordered" evidence="1">
    <location>
        <begin position="254"/>
        <end position="349"/>
    </location>
</feature>
<dbReference type="PANTHER" id="PTHR38489:SF1">
    <property type="entry name" value="HISTONE CHAPERONE DOMAIN-CONTAINING PROTEIN"/>
    <property type="match status" value="1"/>
</dbReference>
<feature type="compositionally biased region" description="Acidic residues" evidence="1">
    <location>
        <begin position="295"/>
        <end position="305"/>
    </location>
</feature>
<dbReference type="InterPro" id="IPR027921">
    <property type="entry name" value="NOPCHAP1"/>
</dbReference>
<evidence type="ECO:0000256" key="1">
    <source>
        <dbReference type="SAM" id="MobiDB-lite"/>
    </source>
</evidence>
<dbReference type="EMBL" id="OUUZ01000008">
    <property type="protein sequence ID" value="SPQ21870.1"/>
    <property type="molecule type" value="Genomic_DNA"/>
</dbReference>
<feature type="compositionally biased region" description="Basic residues" evidence="1">
    <location>
        <begin position="508"/>
        <end position="520"/>
    </location>
</feature>
<feature type="compositionally biased region" description="Acidic residues" evidence="1">
    <location>
        <begin position="476"/>
        <end position="487"/>
    </location>
</feature>
<evidence type="ECO:0000313" key="3">
    <source>
        <dbReference type="Proteomes" id="UP000289323"/>
    </source>
</evidence>
<organism evidence="2 3">
    <name type="scientific">Thermothielavioides terrestris</name>
    <dbReference type="NCBI Taxonomy" id="2587410"/>
    <lineage>
        <taxon>Eukaryota</taxon>
        <taxon>Fungi</taxon>
        <taxon>Dikarya</taxon>
        <taxon>Ascomycota</taxon>
        <taxon>Pezizomycotina</taxon>
        <taxon>Sordariomycetes</taxon>
        <taxon>Sordariomycetidae</taxon>
        <taxon>Sordariales</taxon>
        <taxon>Chaetomiaceae</taxon>
        <taxon>Thermothielavioides</taxon>
    </lineage>
</organism>
<gene>
    <name evidence="2" type="ORF">TT172_LOCUS4289</name>
</gene>
<feature type="compositionally biased region" description="Low complexity" evidence="1">
    <location>
        <begin position="382"/>
        <end position="392"/>
    </location>
</feature>
<name>A0A3S4ASF4_9PEZI</name>
<feature type="compositionally biased region" description="Low complexity" evidence="1">
    <location>
        <begin position="400"/>
        <end position="430"/>
    </location>
</feature>
<proteinExistence type="predicted"/>
<dbReference type="PANTHER" id="PTHR38489">
    <property type="entry name" value="HISTONE CHAPERONE DOMAIN-CONTAINING PROTEIN"/>
    <property type="match status" value="1"/>
</dbReference>
<dbReference type="Proteomes" id="UP000289323">
    <property type="component" value="Unassembled WGS sequence"/>
</dbReference>
<feature type="region of interest" description="Disordered" evidence="1">
    <location>
        <begin position="118"/>
        <end position="152"/>
    </location>
</feature>
<dbReference type="AlphaFoldDB" id="A0A3S4ASF4"/>
<feature type="compositionally biased region" description="Low complexity" evidence="1">
    <location>
        <begin position="488"/>
        <end position="507"/>
    </location>
</feature>
<feature type="region of interest" description="Disordered" evidence="1">
    <location>
        <begin position="365"/>
        <end position="532"/>
    </location>
</feature>
<sequence>MAPIRIVVKDRALLAAGKPRPFVKPVQPVKQAYAVQPPRSKRGDLAMLCQAVDIALEYFNSDDSVPPSTLTAKARIWADRYFKGYRYAAKRPTSLLRTFPNLFNLEVEAPLRLVPKVMPSPAASEPDGASPRELRRAERRSMNSEAFPEFAEPTLASDAELDQIVDLRTRQRGAGSAAKPRMRVDAAMLRGSGLMSVLPEFLGQLARANLETETMLATNPAAVRFELDEDEAAEQPHIEMNLFAGLVEPQRRRRQRGVVLPGEPAFKLPGDSETESSESESSVSAVHRSPSQDNASDEDSGDDTDASTSTTASLHANLKKRKSAALEDADDAEAASPPNKIRIQYYYPPLKLRHYDMKRRKLVSRANPAAVPDDPFDKCRETPTAPAAPSTPSRDRPARTDSSSTSSPSPSSAPSPTSSSSSSSSGSGSPVPITKIRVPSRSPDGSRSSSPDRIIVLRHPVLSPPSAERRSPSSSSEEDSEEEEEEPGSPSTSSSASSSSSSSSSSSRRPRIKLLQKKRPGAAGKRLIEEVE</sequence>
<dbReference type="GO" id="GO:0000492">
    <property type="term" value="P:box C/D snoRNP assembly"/>
    <property type="evidence" value="ECO:0007669"/>
    <property type="project" value="InterPro"/>
</dbReference>
<dbReference type="Pfam" id="PF15370">
    <property type="entry name" value="NOPCHAP1"/>
    <property type="match status" value="1"/>
</dbReference>
<reference evidence="2 3" key="1">
    <citation type="submission" date="2018-04" db="EMBL/GenBank/DDBJ databases">
        <authorList>
            <person name="Huttner S."/>
            <person name="Dainat J."/>
        </authorList>
    </citation>
    <scope>NUCLEOTIDE SEQUENCE [LARGE SCALE GENOMIC DNA]</scope>
</reference>
<feature type="compositionally biased region" description="Basic and acidic residues" evidence="1">
    <location>
        <begin position="130"/>
        <end position="142"/>
    </location>
</feature>
<feature type="compositionally biased region" description="Low complexity" evidence="1">
    <location>
        <begin position="439"/>
        <end position="453"/>
    </location>
</feature>
<evidence type="ECO:0000313" key="2">
    <source>
        <dbReference type="EMBL" id="SPQ21870.1"/>
    </source>
</evidence>
<protein>
    <submittedName>
        <fullName evidence="2">026b8b1a-f7ee-45e0-a77d-5f26ded0c407</fullName>
    </submittedName>
</protein>